<feature type="region of interest" description="Disordered" evidence="1">
    <location>
        <begin position="130"/>
        <end position="177"/>
    </location>
</feature>
<reference evidence="3" key="1">
    <citation type="journal article" date="2013" name="Genetics">
        <title>The draft genome and transcriptome of Panagrellus redivivus are shaped by the harsh demands of a free-living lifestyle.</title>
        <authorList>
            <person name="Srinivasan J."/>
            <person name="Dillman A.R."/>
            <person name="Macchietto M.G."/>
            <person name="Heikkinen L."/>
            <person name="Lakso M."/>
            <person name="Fracchia K.M."/>
            <person name="Antoshechkin I."/>
            <person name="Mortazavi A."/>
            <person name="Wong G."/>
            <person name="Sternberg P.W."/>
        </authorList>
    </citation>
    <scope>NUCLEOTIDE SEQUENCE [LARGE SCALE GENOMIC DNA]</scope>
    <source>
        <strain evidence="3">MT8872</strain>
    </source>
</reference>
<evidence type="ECO:0000313" key="4">
    <source>
        <dbReference type="WBParaSite" id="Pan_g23898.t1"/>
    </source>
</evidence>
<keyword evidence="2" id="KW-0812">Transmembrane</keyword>
<keyword evidence="2" id="KW-0472">Membrane</keyword>
<proteinExistence type="predicted"/>
<sequence>MSGNELRKYHNIDNACPPDSCTLFMALTGGVYGLAAETHDGNLYGMLVEGSTSMCPRHIVNGRSNFTVLELPTCPVIVESAMLPKDKETKPKPAKSSIWIIPVCVGLVILAVVIVIVVIYFCIRSKKKPVQPANSIDNDQRLPKSAKPTVSYHNSTSKRFKVDGDVTPSPRSQIRSP</sequence>
<protein>
    <submittedName>
        <fullName evidence="4">LCCL domain-containing protein</fullName>
    </submittedName>
</protein>
<accession>A0A7E4ZXW4</accession>
<keyword evidence="3" id="KW-1185">Reference proteome</keyword>
<evidence type="ECO:0000313" key="3">
    <source>
        <dbReference type="Proteomes" id="UP000492821"/>
    </source>
</evidence>
<evidence type="ECO:0000256" key="2">
    <source>
        <dbReference type="SAM" id="Phobius"/>
    </source>
</evidence>
<reference evidence="4" key="2">
    <citation type="submission" date="2020-10" db="UniProtKB">
        <authorList>
            <consortium name="WormBaseParasite"/>
        </authorList>
    </citation>
    <scope>IDENTIFICATION</scope>
</reference>
<keyword evidence="2" id="KW-1133">Transmembrane helix</keyword>
<feature type="transmembrane region" description="Helical" evidence="2">
    <location>
        <begin position="98"/>
        <end position="123"/>
    </location>
</feature>
<dbReference type="WBParaSite" id="Pan_g23898.t1">
    <property type="protein sequence ID" value="Pan_g23898.t1"/>
    <property type="gene ID" value="Pan_g23898"/>
</dbReference>
<name>A0A7E4ZXW4_PANRE</name>
<organism evidence="3 4">
    <name type="scientific">Panagrellus redivivus</name>
    <name type="common">Microworm</name>
    <dbReference type="NCBI Taxonomy" id="6233"/>
    <lineage>
        <taxon>Eukaryota</taxon>
        <taxon>Metazoa</taxon>
        <taxon>Ecdysozoa</taxon>
        <taxon>Nematoda</taxon>
        <taxon>Chromadorea</taxon>
        <taxon>Rhabditida</taxon>
        <taxon>Tylenchina</taxon>
        <taxon>Panagrolaimomorpha</taxon>
        <taxon>Panagrolaimoidea</taxon>
        <taxon>Panagrolaimidae</taxon>
        <taxon>Panagrellus</taxon>
    </lineage>
</organism>
<dbReference type="Proteomes" id="UP000492821">
    <property type="component" value="Unassembled WGS sequence"/>
</dbReference>
<dbReference type="AlphaFoldDB" id="A0A7E4ZXW4"/>
<evidence type="ECO:0000256" key="1">
    <source>
        <dbReference type="SAM" id="MobiDB-lite"/>
    </source>
</evidence>